<dbReference type="EMBL" id="GBEZ01027798">
    <property type="protein sequence ID" value="JAC59555.1"/>
    <property type="molecule type" value="Transcribed_RNA"/>
</dbReference>
<dbReference type="SUPFAM" id="SSF50978">
    <property type="entry name" value="WD40 repeat-like"/>
    <property type="match status" value="1"/>
</dbReference>
<evidence type="ECO:0000256" key="6">
    <source>
        <dbReference type="PROSITE-ProRule" id="PRU00221"/>
    </source>
</evidence>
<feature type="repeat" description="WD" evidence="6">
    <location>
        <begin position="119"/>
        <end position="161"/>
    </location>
</feature>
<feature type="repeat" description="WD" evidence="6">
    <location>
        <begin position="165"/>
        <end position="198"/>
    </location>
</feature>
<keyword evidence="2 6" id="KW-0853">WD repeat</keyword>
<dbReference type="PROSITE" id="PS50082">
    <property type="entry name" value="WD_REPEATS_2"/>
    <property type="match status" value="2"/>
</dbReference>
<dbReference type="InterPro" id="IPR036322">
    <property type="entry name" value="WD40_repeat_dom_sf"/>
</dbReference>
<comment type="similarity">
    <text evidence="1">Belongs to the WD repeat ESC family.</text>
</comment>
<evidence type="ECO:0000256" key="3">
    <source>
        <dbReference type="ARBA" id="ARBA00022737"/>
    </source>
</evidence>
<dbReference type="SMART" id="SM00320">
    <property type="entry name" value="WD40"/>
    <property type="match status" value="5"/>
</dbReference>
<keyword evidence="3" id="KW-0677">Repeat</keyword>
<evidence type="ECO:0000313" key="8">
    <source>
        <dbReference type="EMBL" id="JAC59555.1"/>
    </source>
</evidence>
<evidence type="ECO:0000256" key="2">
    <source>
        <dbReference type="ARBA" id="ARBA00022574"/>
    </source>
</evidence>
<dbReference type="PROSITE" id="PS50294">
    <property type="entry name" value="WD_REPEATS_REGION"/>
    <property type="match status" value="2"/>
</dbReference>
<sequence>MEPEQNDTLQTKPKSWKFASKVAEAHKAPMYCISFNFIDPRQKDLFATVGKNQATVYRCKDDGDMEPIQVYLDDDESEEFFTCAWTINRETGSLILLLGGQKRFVRAVDLNEGNSVHTFIGHGNAINDIKVHPTQPELFLTASKDESLRLWNLQSKTCVIVFHGDGGHRNEVLSIDFHPREPEIFASCGMDNMVKIWSYKGLKSAVDESFHWNSRRGAFPTRFVHYPEFSSSKVHGNYVDCVRWLGDLILSKSVDNRILLWRVDLSQRQSKPNSLNNVQYLQEYNFSGADIWFIRFSLDYWYQFMAVGNRTGKVFVYDIFESTSCLQKLTAPGLKCPVRQTAVSFDGKTILCSCEDSSIYRWDAVRYQRDGDDRTMNSHESTEGSAEEDSD</sequence>
<dbReference type="InterPro" id="IPR051243">
    <property type="entry name" value="PcG_WD-repeat"/>
</dbReference>
<gene>
    <name evidence="8" type="primary">EED</name>
    <name evidence="8" type="ORF">TSPGSL018_31134</name>
</gene>
<evidence type="ECO:0000256" key="5">
    <source>
        <dbReference type="ARBA" id="ARBA00023163"/>
    </source>
</evidence>
<dbReference type="Pfam" id="PF00400">
    <property type="entry name" value="WD40"/>
    <property type="match status" value="3"/>
</dbReference>
<feature type="compositionally biased region" description="Basic and acidic residues" evidence="7">
    <location>
        <begin position="372"/>
        <end position="382"/>
    </location>
</feature>
<organism evidence="8">
    <name type="scientific">Tetraselmis sp. GSL018</name>
    <dbReference type="NCBI Taxonomy" id="582737"/>
    <lineage>
        <taxon>Eukaryota</taxon>
        <taxon>Viridiplantae</taxon>
        <taxon>Chlorophyta</taxon>
        <taxon>core chlorophytes</taxon>
        <taxon>Chlorodendrophyceae</taxon>
        <taxon>Chlorodendrales</taxon>
        <taxon>Chlorodendraceae</taxon>
        <taxon>Tetraselmis</taxon>
    </lineage>
</organism>
<evidence type="ECO:0000256" key="4">
    <source>
        <dbReference type="ARBA" id="ARBA00023015"/>
    </source>
</evidence>
<dbReference type="InterPro" id="IPR015943">
    <property type="entry name" value="WD40/YVTN_repeat-like_dom_sf"/>
</dbReference>
<dbReference type="PANTHER" id="PTHR10253">
    <property type="entry name" value="POLYCOMB PROTEIN"/>
    <property type="match status" value="1"/>
</dbReference>
<dbReference type="InterPro" id="IPR001680">
    <property type="entry name" value="WD40_rpt"/>
</dbReference>
<evidence type="ECO:0000256" key="7">
    <source>
        <dbReference type="SAM" id="MobiDB-lite"/>
    </source>
</evidence>
<dbReference type="AlphaFoldDB" id="A0A061QMA8"/>
<feature type="region of interest" description="Disordered" evidence="7">
    <location>
        <begin position="372"/>
        <end position="391"/>
    </location>
</feature>
<accession>A0A061QMA8</accession>
<proteinExistence type="inferred from homology"/>
<keyword evidence="4" id="KW-0805">Transcription regulation</keyword>
<keyword evidence="5" id="KW-0804">Transcription</keyword>
<name>A0A061QMA8_9CHLO</name>
<evidence type="ECO:0000256" key="1">
    <source>
        <dbReference type="ARBA" id="ARBA00008075"/>
    </source>
</evidence>
<protein>
    <submittedName>
        <fullName evidence="8">Polycomb protein EED</fullName>
    </submittedName>
</protein>
<dbReference type="Gene3D" id="2.130.10.10">
    <property type="entry name" value="YVTN repeat-like/Quinoprotein amine dehydrogenase"/>
    <property type="match status" value="1"/>
</dbReference>
<reference evidence="8" key="1">
    <citation type="submission" date="2014-05" db="EMBL/GenBank/DDBJ databases">
        <title>The transcriptome of the halophilic microalga Tetraselmis sp. GSL018 isolated from the Great Salt Lake, Utah.</title>
        <authorList>
            <person name="Jinkerson R.E."/>
            <person name="D'Adamo S."/>
            <person name="Posewitz M.C."/>
        </authorList>
    </citation>
    <scope>NUCLEOTIDE SEQUENCE</scope>
    <source>
        <strain evidence="8">GSL018</strain>
    </source>
</reference>